<dbReference type="Proteomes" id="UP000463949">
    <property type="component" value="Chromosome"/>
</dbReference>
<evidence type="ECO:0000313" key="2">
    <source>
        <dbReference type="Proteomes" id="UP000463949"/>
    </source>
</evidence>
<proteinExistence type="predicted"/>
<accession>A0A857GK73</accession>
<gene>
    <name evidence="1" type="ORF">CTT34_04460</name>
</gene>
<dbReference type="KEGG" id="hmd:CTT34_04460"/>
<dbReference type="RefSeq" id="WP_159341366.1">
    <property type="nucleotide sequence ID" value="NZ_CP024621.1"/>
</dbReference>
<protein>
    <submittedName>
        <fullName evidence="1">Uncharacterized protein</fullName>
    </submittedName>
</protein>
<evidence type="ECO:0000313" key="1">
    <source>
        <dbReference type="EMBL" id="QHD48997.1"/>
    </source>
</evidence>
<sequence length="95" mass="10483">MNEFAETQRAGVTWLREHAFTVEGQVRRTRTLLGLVHAYHHDGKISKYSAIAVLYESKQMVKFFATKGTPSMSGKGGEAQGARRLVSALCLGSVR</sequence>
<name>A0A857GK73_9GAMM</name>
<reference evidence="1 2" key="1">
    <citation type="submission" date="2017-10" db="EMBL/GenBank/DDBJ databases">
        <title>Coral associated bacteria.</title>
        <authorList>
            <person name="Wang X."/>
        </authorList>
    </citation>
    <scope>NUCLEOTIDE SEQUENCE [LARGE SCALE GENOMIC DNA]</scope>
    <source>
        <strain evidence="1 2">SCSIO 43005</strain>
    </source>
</reference>
<dbReference type="EMBL" id="CP024621">
    <property type="protein sequence ID" value="QHD48997.1"/>
    <property type="molecule type" value="Genomic_DNA"/>
</dbReference>
<organism evidence="1 2">
    <name type="scientific">Vreelandella aquamarina</name>
    <dbReference type="NCBI Taxonomy" id="77097"/>
    <lineage>
        <taxon>Bacteria</taxon>
        <taxon>Pseudomonadati</taxon>
        <taxon>Pseudomonadota</taxon>
        <taxon>Gammaproteobacteria</taxon>
        <taxon>Oceanospirillales</taxon>
        <taxon>Halomonadaceae</taxon>
        <taxon>Vreelandella</taxon>
    </lineage>
</organism>
<dbReference type="AlphaFoldDB" id="A0A857GK73"/>